<protein>
    <recommendedName>
        <fullName evidence="5">Elongator complex protein 5</fullName>
    </recommendedName>
</protein>
<feature type="compositionally biased region" description="Polar residues" evidence="9">
    <location>
        <begin position="298"/>
        <end position="307"/>
    </location>
</feature>
<accession>A0ABQ8J0J2</accession>
<gene>
    <name evidence="10" type="ORF">DERP_000583</name>
</gene>
<sequence>MSNKSKIVEKTCLLQDVWDESTRLQPLMLTLIDDLETLNQQTIFLDHFIDRIVTKNSSKNIILFGTNPQHFKPKSNSKIQILDDQEINQSDIKEFESKLISVATKNDSSNVLVIDSINPLFLIFDDDDHDDEIIARKFYQFLHRIKQYYQQIILIYHSMFDSSLEDSNESNIVYISNVIIDFRLTSQNKSYRQCCSKICKQNDDNSLEKTLHCHVITKKKHPRTHLQFDQKHEHIEIDSNSKIKFINQHNLMKQEKLFDDNVSQLPQSSFRLTLTKQEEEARENLVLPYVKKHDDSPSTKNQSNKSPEYNIIYTYDKFDDFDDEDPDDDLDF</sequence>
<evidence type="ECO:0000256" key="3">
    <source>
        <dbReference type="ARBA" id="ARBA00005043"/>
    </source>
</evidence>
<evidence type="ECO:0000256" key="8">
    <source>
        <dbReference type="ARBA" id="ARBA00023242"/>
    </source>
</evidence>
<comment type="subcellular location">
    <subcellularLocation>
        <location evidence="2">Cytoplasm</location>
    </subcellularLocation>
    <subcellularLocation>
        <location evidence="1">Nucleus</location>
    </subcellularLocation>
</comment>
<dbReference type="InterPro" id="IPR027417">
    <property type="entry name" value="P-loop_NTPase"/>
</dbReference>
<feature type="region of interest" description="Disordered" evidence="9">
    <location>
        <begin position="287"/>
        <end position="308"/>
    </location>
</feature>
<evidence type="ECO:0000313" key="10">
    <source>
        <dbReference type="EMBL" id="KAH9416086.1"/>
    </source>
</evidence>
<dbReference type="EMBL" id="NJHN03000095">
    <property type="protein sequence ID" value="KAH9416086.1"/>
    <property type="molecule type" value="Genomic_DNA"/>
</dbReference>
<dbReference type="Proteomes" id="UP000887458">
    <property type="component" value="Unassembled WGS sequence"/>
</dbReference>
<keyword evidence="7" id="KW-0819">tRNA processing</keyword>
<evidence type="ECO:0000256" key="2">
    <source>
        <dbReference type="ARBA" id="ARBA00004496"/>
    </source>
</evidence>
<organism evidence="10 11">
    <name type="scientific">Dermatophagoides pteronyssinus</name>
    <name type="common">European house dust mite</name>
    <dbReference type="NCBI Taxonomy" id="6956"/>
    <lineage>
        <taxon>Eukaryota</taxon>
        <taxon>Metazoa</taxon>
        <taxon>Ecdysozoa</taxon>
        <taxon>Arthropoda</taxon>
        <taxon>Chelicerata</taxon>
        <taxon>Arachnida</taxon>
        <taxon>Acari</taxon>
        <taxon>Acariformes</taxon>
        <taxon>Sarcoptiformes</taxon>
        <taxon>Astigmata</taxon>
        <taxon>Psoroptidia</taxon>
        <taxon>Analgoidea</taxon>
        <taxon>Pyroglyphidae</taxon>
        <taxon>Dermatophagoidinae</taxon>
        <taxon>Dermatophagoides</taxon>
    </lineage>
</organism>
<dbReference type="InterPro" id="IPR019519">
    <property type="entry name" value="Elp5"/>
</dbReference>
<keyword evidence="11" id="KW-1185">Reference proteome</keyword>
<dbReference type="PANTHER" id="PTHR15641:SF1">
    <property type="entry name" value="ELONGATOR COMPLEX PROTEIN 5"/>
    <property type="match status" value="1"/>
</dbReference>
<evidence type="ECO:0000256" key="4">
    <source>
        <dbReference type="ARBA" id="ARBA00009567"/>
    </source>
</evidence>
<evidence type="ECO:0000256" key="9">
    <source>
        <dbReference type="SAM" id="MobiDB-lite"/>
    </source>
</evidence>
<keyword evidence="6" id="KW-0963">Cytoplasm</keyword>
<evidence type="ECO:0000313" key="11">
    <source>
        <dbReference type="Proteomes" id="UP000887458"/>
    </source>
</evidence>
<evidence type="ECO:0000256" key="1">
    <source>
        <dbReference type="ARBA" id="ARBA00004123"/>
    </source>
</evidence>
<comment type="pathway">
    <text evidence="3">tRNA modification; 5-methoxycarbonylmethyl-2-thiouridine-tRNA biosynthesis.</text>
</comment>
<reference evidence="10 11" key="1">
    <citation type="journal article" date="2018" name="J. Allergy Clin. Immunol.">
        <title>High-quality assembly of Dermatophagoides pteronyssinus genome and transcriptome reveals a wide range of novel allergens.</title>
        <authorList>
            <person name="Liu X.Y."/>
            <person name="Yang K.Y."/>
            <person name="Wang M.Q."/>
            <person name="Kwok J.S."/>
            <person name="Zeng X."/>
            <person name="Yang Z."/>
            <person name="Xiao X.J."/>
            <person name="Lau C.P."/>
            <person name="Li Y."/>
            <person name="Huang Z.M."/>
            <person name="Ba J.G."/>
            <person name="Yim A.K."/>
            <person name="Ouyang C.Y."/>
            <person name="Ngai S.M."/>
            <person name="Chan T.F."/>
            <person name="Leung E.L."/>
            <person name="Liu L."/>
            <person name="Liu Z.G."/>
            <person name="Tsui S.K."/>
        </authorList>
    </citation>
    <scope>NUCLEOTIDE SEQUENCE [LARGE SCALE GENOMIC DNA]</scope>
    <source>
        <strain evidence="10">Derp</strain>
    </source>
</reference>
<comment type="caution">
    <text evidence="10">The sequence shown here is derived from an EMBL/GenBank/DDBJ whole genome shotgun (WGS) entry which is preliminary data.</text>
</comment>
<proteinExistence type="inferred from homology"/>
<keyword evidence="8" id="KW-0539">Nucleus</keyword>
<dbReference type="PANTHER" id="PTHR15641">
    <property type="entry name" value="ELONGATOR COMPLEX PROTEIN 5"/>
    <property type="match status" value="1"/>
</dbReference>
<comment type="similarity">
    <text evidence="4">Belongs to the ELP5 family.</text>
</comment>
<evidence type="ECO:0000256" key="6">
    <source>
        <dbReference type="ARBA" id="ARBA00022490"/>
    </source>
</evidence>
<evidence type="ECO:0000256" key="5">
    <source>
        <dbReference type="ARBA" id="ARBA00020264"/>
    </source>
</evidence>
<name>A0ABQ8J0J2_DERPT</name>
<dbReference type="Gene3D" id="3.40.50.300">
    <property type="entry name" value="P-loop containing nucleotide triphosphate hydrolases"/>
    <property type="match status" value="1"/>
</dbReference>
<dbReference type="Pfam" id="PF10483">
    <property type="entry name" value="Elong_Iki1"/>
    <property type="match status" value="1"/>
</dbReference>
<evidence type="ECO:0000256" key="7">
    <source>
        <dbReference type="ARBA" id="ARBA00022694"/>
    </source>
</evidence>
<reference evidence="10 11" key="2">
    <citation type="journal article" date="2022" name="Mol. Biol. Evol.">
        <title>Comparative Genomics Reveals Insights into the Divergent Evolution of Astigmatic Mites and Household Pest Adaptations.</title>
        <authorList>
            <person name="Xiong Q."/>
            <person name="Wan A.T."/>
            <person name="Liu X."/>
            <person name="Fung C.S."/>
            <person name="Xiao X."/>
            <person name="Malainual N."/>
            <person name="Hou J."/>
            <person name="Wang L."/>
            <person name="Wang M."/>
            <person name="Yang K.Y."/>
            <person name="Cui Y."/>
            <person name="Leung E.L."/>
            <person name="Nong W."/>
            <person name="Shin S.K."/>
            <person name="Au S.W."/>
            <person name="Jeong K.Y."/>
            <person name="Chew F.T."/>
            <person name="Hui J.H."/>
            <person name="Leung T.F."/>
            <person name="Tungtrongchitr A."/>
            <person name="Zhong N."/>
            <person name="Liu Z."/>
            <person name="Tsui S.K."/>
        </authorList>
    </citation>
    <scope>NUCLEOTIDE SEQUENCE [LARGE SCALE GENOMIC DNA]</scope>
    <source>
        <strain evidence="10">Derp</strain>
    </source>
</reference>